<accession>A0ABV0JEU5</accession>
<dbReference type="RefSeq" id="WP_190442466.1">
    <property type="nucleotide sequence ID" value="NZ_JAMPKM010000025.1"/>
</dbReference>
<evidence type="ECO:0000313" key="2">
    <source>
        <dbReference type="Proteomes" id="UP001464891"/>
    </source>
</evidence>
<keyword evidence="2" id="KW-1185">Reference proteome</keyword>
<sequence length="95" mass="10453">MNSEMDDDEIRVLGKTGQTVVYVFPSGGAEALRGELPSESESSQNLLTERLIEAGLISASQRDIALRDQQITGMQLSEVLIARGWITEEKLQAFL</sequence>
<dbReference type="EMBL" id="JAMPKM010000025">
    <property type="protein sequence ID" value="MEP0820299.1"/>
    <property type="molecule type" value="Genomic_DNA"/>
</dbReference>
<reference evidence="1 2" key="1">
    <citation type="submission" date="2022-04" db="EMBL/GenBank/DDBJ databases">
        <title>Positive selection, recombination, and allopatry shape intraspecific diversity of widespread and dominant cyanobacteria.</title>
        <authorList>
            <person name="Wei J."/>
            <person name="Shu W."/>
            <person name="Hu C."/>
        </authorList>
    </citation>
    <scope>NUCLEOTIDE SEQUENCE [LARGE SCALE GENOMIC DNA]</scope>
    <source>
        <strain evidence="1 2">GB2-A4</strain>
    </source>
</reference>
<dbReference type="Proteomes" id="UP001464891">
    <property type="component" value="Unassembled WGS sequence"/>
</dbReference>
<name>A0ABV0JEU5_9CYAN</name>
<protein>
    <submittedName>
        <fullName evidence="1">Uncharacterized protein</fullName>
    </submittedName>
</protein>
<organism evidence="1 2">
    <name type="scientific">Trichocoleus desertorum GB2-A4</name>
    <dbReference type="NCBI Taxonomy" id="2933944"/>
    <lineage>
        <taxon>Bacteria</taxon>
        <taxon>Bacillati</taxon>
        <taxon>Cyanobacteriota</taxon>
        <taxon>Cyanophyceae</taxon>
        <taxon>Leptolyngbyales</taxon>
        <taxon>Trichocoleusaceae</taxon>
        <taxon>Trichocoleus</taxon>
    </lineage>
</organism>
<dbReference type="SUPFAM" id="SSF160246">
    <property type="entry name" value="EspE N-terminal domain-like"/>
    <property type="match status" value="1"/>
</dbReference>
<dbReference type="InterPro" id="IPR037257">
    <property type="entry name" value="T2SS_E_N_sf"/>
</dbReference>
<gene>
    <name evidence="1" type="ORF">NC998_24680</name>
</gene>
<comment type="caution">
    <text evidence="1">The sequence shown here is derived from an EMBL/GenBank/DDBJ whole genome shotgun (WGS) entry which is preliminary data.</text>
</comment>
<proteinExistence type="predicted"/>
<evidence type="ECO:0000313" key="1">
    <source>
        <dbReference type="EMBL" id="MEP0820299.1"/>
    </source>
</evidence>